<dbReference type="AlphaFoldDB" id="A0AAD6CJG7"/>
<gene>
    <name evidence="1" type="ORF">N7494_010375</name>
</gene>
<proteinExistence type="predicted"/>
<name>A0AAD6CJG7_9EURO</name>
<dbReference type="EMBL" id="JAQIZZ010000008">
    <property type="protein sequence ID" value="KAJ5523725.1"/>
    <property type="molecule type" value="Genomic_DNA"/>
</dbReference>
<comment type="caution">
    <text evidence="1">The sequence shown here is derived from an EMBL/GenBank/DDBJ whole genome shotgun (WGS) entry which is preliminary data.</text>
</comment>
<sequence>MPEAMSSVLLRTKIALVLKRTSHDIVTSRPRLGIITSSARLPPSEPPRTLPPLSDIVRWPPPLSTPSPHGLPKLSLFQIRRVGDQGRPTDPHMSRAHRSSHSFSVTGFLTPTSIRFPDKSHF</sequence>
<organism evidence="1 2">
    <name type="scientific">Penicillium frequentans</name>
    <dbReference type="NCBI Taxonomy" id="3151616"/>
    <lineage>
        <taxon>Eukaryota</taxon>
        <taxon>Fungi</taxon>
        <taxon>Dikarya</taxon>
        <taxon>Ascomycota</taxon>
        <taxon>Pezizomycotina</taxon>
        <taxon>Eurotiomycetes</taxon>
        <taxon>Eurotiomycetidae</taxon>
        <taxon>Eurotiales</taxon>
        <taxon>Aspergillaceae</taxon>
        <taxon>Penicillium</taxon>
    </lineage>
</organism>
<protein>
    <submittedName>
        <fullName evidence="1">Uncharacterized protein</fullName>
    </submittedName>
</protein>
<keyword evidence="2" id="KW-1185">Reference proteome</keyword>
<reference evidence="1 2" key="1">
    <citation type="journal article" date="2023" name="IMA Fungus">
        <title>Comparative genomic study of the Penicillium genus elucidates a diverse pangenome and 15 lateral gene transfer events.</title>
        <authorList>
            <person name="Petersen C."/>
            <person name="Sorensen T."/>
            <person name="Nielsen M.R."/>
            <person name="Sondergaard T.E."/>
            <person name="Sorensen J.L."/>
            <person name="Fitzpatrick D.A."/>
            <person name="Frisvad J.C."/>
            <person name="Nielsen K.L."/>
        </authorList>
    </citation>
    <scope>NUCLEOTIDE SEQUENCE [LARGE SCALE GENOMIC DNA]</scope>
    <source>
        <strain evidence="1 2">IBT 35679</strain>
    </source>
</reference>
<accession>A0AAD6CJG7</accession>
<evidence type="ECO:0000313" key="1">
    <source>
        <dbReference type="EMBL" id="KAJ5523725.1"/>
    </source>
</evidence>
<evidence type="ECO:0000313" key="2">
    <source>
        <dbReference type="Proteomes" id="UP001220324"/>
    </source>
</evidence>
<dbReference type="Proteomes" id="UP001220324">
    <property type="component" value="Unassembled WGS sequence"/>
</dbReference>